<dbReference type="EC" id="2.1.1.-" evidence="6"/>
<sequence length="223" mass="25216">MSGFEEFRVLLRQELAALNLTLHADQEQQFFVYFQELRKWNQKINLSGNDDEVFVVQQHFIDSLSCTLTSVPFERAHLLDIGTGAGFPGLPLKIYFPDMHVTLVDAVSKKIIFLRHLCRQLGLFGVTCLAARLPAQKTSDFPTSGFDVIVSRAVGSLRDVLIAAVPLLASDGSILLQRGKKGLQEIEENQLFLQEQSLQVAERRELRLPFLSAPRYLFTFHVL</sequence>
<proteinExistence type="inferred from homology"/>
<dbReference type="InterPro" id="IPR029063">
    <property type="entry name" value="SAM-dependent_MTases_sf"/>
</dbReference>
<keyword evidence="4 6" id="KW-0808">Transferase</keyword>
<feature type="binding site" evidence="6">
    <location>
        <position position="87"/>
    </location>
    <ligand>
        <name>S-adenosyl-L-methionine</name>
        <dbReference type="ChEBI" id="CHEBI:59789"/>
    </ligand>
</feature>
<dbReference type="Pfam" id="PF02527">
    <property type="entry name" value="GidB"/>
    <property type="match status" value="1"/>
</dbReference>
<keyword evidence="2 6" id="KW-0698">rRNA processing</keyword>
<organism evidence="7 8">
    <name type="scientific">candidate division KSB3 bacterium</name>
    <dbReference type="NCBI Taxonomy" id="2044937"/>
    <lineage>
        <taxon>Bacteria</taxon>
        <taxon>candidate division KSB3</taxon>
    </lineage>
</organism>
<reference evidence="7 8" key="1">
    <citation type="submission" date="2017-10" db="EMBL/GenBank/DDBJ databases">
        <title>Novel microbial diversity and functional potential in the marine mammal oral microbiome.</title>
        <authorList>
            <person name="Dudek N.K."/>
            <person name="Sun C.L."/>
            <person name="Burstein D."/>
            <person name="Kantor R.S."/>
            <person name="Aliaga Goltsman D.S."/>
            <person name="Bik E.M."/>
            <person name="Thomas B.C."/>
            <person name="Banfield J.F."/>
            <person name="Relman D.A."/>
        </authorList>
    </citation>
    <scope>NUCLEOTIDE SEQUENCE [LARGE SCALE GENOMIC DNA]</scope>
    <source>
        <strain evidence="7">DOLZORAL124_49_17</strain>
    </source>
</reference>
<dbReference type="NCBIfam" id="TIGR00138">
    <property type="entry name" value="rsmG_gidB"/>
    <property type="match status" value="1"/>
</dbReference>
<dbReference type="HAMAP" id="MF_00074">
    <property type="entry name" value="16SrRNA_methyltr_G"/>
    <property type="match status" value="1"/>
</dbReference>
<gene>
    <name evidence="6 7" type="primary">rsmG</name>
    <name evidence="7" type="ORF">CSB45_11820</name>
</gene>
<keyword evidence="3 6" id="KW-0489">Methyltransferase</keyword>
<evidence type="ECO:0000256" key="2">
    <source>
        <dbReference type="ARBA" id="ARBA00022552"/>
    </source>
</evidence>
<name>A0A2G6E2R5_9BACT</name>
<dbReference type="PIRSF" id="PIRSF003078">
    <property type="entry name" value="GidB"/>
    <property type="match status" value="1"/>
</dbReference>
<dbReference type="PANTHER" id="PTHR31760">
    <property type="entry name" value="S-ADENOSYL-L-METHIONINE-DEPENDENT METHYLTRANSFERASES SUPERFAMILY PROTEIN"/>
    <property type="match status" value="1"/>
</dbReference>
<evidence type="ECO:0000256" key="5">
    <source>
        <dbReference type="ARBA" id="ARBA00022691"/>
    </source>
</evidence>
<dbReference type="GO" id="GO:0070043">
    <property type="term" value="F:rRNA (guanine-N7-)-methyltransferase activity"/>
    <property type="evidence" value="ECO:0007669"/>
    <property type="project" value="UniProtKB-UniRule"/>
</dbReference>
<evidence type="ECO:0000313" key="8">
    <source>
        <dbReference type="Proteomes" id="UP000229740"/>
    </source>
</evidence>
<comment type="subcellular location">
    <subcellularLocation>
        <location evidence="6">Cytoplasm</location>
    </subcellularLocation>
</comment>
<dbReference type="Gene3D" id="3.40.50.150">
    <property type="entry name" value="Vaccinia Virus protein VP39"/>
    <property type="match status" value="1"/>
</dbReference>
<dbReference type="PANTHER" id="PTHR31760:SF0">
    <property type="entry name" value="S-ADENOSYL-L-METHIONINE-DEPENDENT METHYLTRANSFERASES SUPERFAMILY PROTEIN"/>
    <property type="match status" value="1"/>
</dbReference>
<feature type="binding site" evidence="6">
    <location>
        <position position="152"/>
    </location>
    <ligand>
        <name>S-adenosyl-L-methionine</name>
        <dbReference type="ChEBI" id="CHEBI:59789"/>
    </ligand>
</feature>
<accession>A0A2G6E2R5</accession>
<comment type="function">
    <text evidence="6">Specifically methylates the N7 position of a guanine in 16S rRNA.</text>
</comment>
<evidence type="ECO:0000256" key="6">
    <source>
        <dbReference type="HAMAP-Rule" id="MF_00074"/>
    </source>
</evidence>
<dbReference type="InterPro" id="IPR003682">
    <property type="entry name" value="rRNA_ssu_MeTfrase_G"/>
</dbReference>
<comment type="caution">
    <text evidence="7">The sequence shown here is derived from an EMBL/GenBank/DDBJ whole genome shotgun (WGS) entry which is preliminary data.</text>
</comment>
<evidence type="ECO:0000256" key="4">
    <source>
        <dbReference type="ARBA" id="ARBA00022679"/>
    </source>
</evidence>
<dbReference type="GO" id="GO:0005829">
    <property type="term" value="C:cytosol"/>
    <property type="evidence" value="ECO:0007669"/>
    <property type="project" value="TreeGrafter"/>
</dbReference>
<keyword evidence="1 6" id="KW-0963">Cytoplasm</keyword>
<evidence type="ECO:0000256" key="3">
    <source>
        <dbReference type="ARBA" id="ARBA00022603"/>
    </source>
</evidence>
<protein>
    <recommendedName>
        <fullName evidence="6">Ribosomal RNA small subunit methyltransferase G</fullName>
        <ecNumber evidence="6">2.1.1.-</ecNumber>
    </recommendedName>
    <alternativeName>
        <fullName evidence="6">16S rRNA 7-methylguanosine methyltransferase</fullName>
        <shortName evidence="6">16S rRNA m7G methyltransferase</shortName>
    </alternativeName>
</protein>
<evidence type="ECO:0000313" key="7">
    <source>
        <dbReference type="EMBL" id="PID56364.1"/>
    </source>
</evidence>
<dbReference type="CDD" id="cd02440">
    <property type="entry name" value="AdoMet_MTases"/>
    <property type="match status" value="1"/>
</dbReference>
<dbReference type="SUPFAM" id="SSF53335">
    <property type="entry name" value="S-adenosyl-L-methionine-dependent methyltransferases"/>
    <property type="match status" value="1"/>
</dbReference>
<feature type="binding site" evidence="6">
    <location>
        <position position="82"/>
    </location>
    <ligand>
        <name>S-adenosyl-L-methionine</name>
        <dbReference type="ChEBI" id="CHEBI:59789"/>
    </ligand>
</feature>
<comment type="caution">
    <text evidence="6">Lacks conserved residue(s) required for the propagation of feature annotation.</text>
</comment>
<dbReference type="EMBL" id="PDPS01000035">
    <property type="protein sequence ID" value="PID56364.1"/>
    <property type="molecule type" value="Genomic_DNA"/>
</dbReference>
<evidence type="ECO:0000256" key="1">
    <source>
        <dbReference type="ARBA" id="ARBA00022490"/>
    </source>
</evidence>
<comment type="similarity">
    <text evidence="6">Belongs to the methyltransferase superfamily. RNA methyltransferase RsmG family.</text>
</comment>
<dbReference type="Proteomes" id="UP000229740">
    <property type="component" value="Unassembled WGS sequence"/>
</dbReference>
<keyword evidence="5 6" id="KW-0949">S-adenosyl-L-methionine</keyword>
<dbReference type="AlphaFoldDB" id="A0A2G6E2R5"/>